<feature type="region of interest" description="Disordered" evidence="3">
    <location>
        <begin position="69"/>
        <end position="92"/>
    </location>
</feature>
<reference evidence="6" key="2">
    <citation type="submission" date="2025-08" db="UniProtKB">
        <authorList>
            <consortium name="RefSeq"/>
        </authorList>
    </citation>
    <scope>IDENTIFICATION</scope>
    <source>
        <tissue evidence="6">Etiolated seedlings</tissue>
    </source>
</reference>
<dbReference type="InterPro" id="IPR007592">
    <property type="entry name" value="GEBP"/>
</dbReference>
<dbReference type="AlphaFoldDB" id="A0A1S3E3B2"/>
<comment type="similarity">
    <text evidence="1">Belongs to the GeBP family.</text>
</comment>
<dbReference type="KEGG" id="cam:101492301"/>
<dbReference type="GeneID" id="101492301"/>
<dbReference type="GO" id="GO:0005634">
    <property type="term" value="C:nucleus"/>
    <property type="evidence" value="ECO:0007669"/>
    <property type="project" value="TreeGrafter"/>
</dbReference>
<feature type="compositionally biased region" description="Basic and acidic residues" evidence="3">
    <location>
        <begin position="274"/>
        <end position="284"/>
    </location>
</feature>
<dbReference type="OrthoDB" id="669440at2759"/>
<proteinExistence type="inferred from homology"/>
<evidence type="ECO:0000256" key="1">
    <source>
        <dbReference type="ARBA" id="ARBA00010820"/>
    </source>
</evidence>
<dbReference type="Proteomes" id="UP000087171">
    <property type="component" value="Chromosome Ca4"/>
</dbReference>
<feature type="region of interest" description="Disordered" evidence="3">
    <location>
        <begin position="191"/>
        <end position="284"/>
    </location>
</feature>
<dbReference type="eggNOG" id="ENOG502QUAW">
    <property type="taxonomic scope" value="Eukaryota"/>
</dbReference>
<feature type="domain" description="Glabrous enhancer-binding protein-like DBD" evidence="4">
    <location>
        <begin position="95"/>
        <end position="188"/>
    </location>
</feature>
<dbReference type="PANTHER" id="PTHR31662">
    <property type="entry name" value="BNAANNG10740D PROTEIN-RELATED"/>
    <property type="match status" value="1"/>
</dbReference>
<feature type="coiled-coil region" evidence="2">
    <location>
        <begin position="135"/>
        <end position="162"/>
    </location>
</feature>
<dbReference type="PaxDb" id="3827-XP_004495782.1"/>
<dbReference type="STRING" id="3827.A0A1S3E3B2"/>
<evidence type="ECO:0000256" key="2">
    <source>
        <dbReference type="SAM" id="Coils"/>
    </source>
</evidence>
<reference evidence="5" key="1">
    <citation type="journal article" date="2013" name="Nat. Biotechnol.">
        <title>Draft genome sequence of chickpea (Cicer arietinum) provides a resource for trait improvement.</title>
        <authorList>
            <person name="Varshney R.K."/>
            <person name="Song C."/>
            <person name="Saxena R.K."/>
            <person name="Azam S."/>
            <person name="Yu S."/>
            <person name="Sharpe A.G."/>
            <person name="Cannon S."/>
            <person name="Baek J."/>
            <person name="Rosen B.D."/>
            <person name="Tar'an B."/>
            <person name="Millan T."/>
            <person name="Zhang X."/>
            <person name="Ramsay L.D."/>
            <person name="Iwata A."/>
            <person name="Wang Y."/>
            <person name="Nelson W."/>
            <person name="Farmer A.D."/>
            <person name="Gaur P.M."/>
            <person name="Soderlund C."/>
            <person name="Penmetsa R.V."/>
            <person name="Xu C."/>
            <person name="Bharti A.K."/>
            <person name="He W."/>
            <person name="Winter P."/>
            <person name="Zhao S."/>
            <person name="Hane J.K."/>
            <person name="Carrasquilla-Garcia N."/>
            <person name="Condie J.A."/>
            <person name="Upadhyaya H.D."/>
            <person name="Luo M.C."/>
            <person name="Thudi M."/>
            <person name="Gowda C.L."/>
            <person name="Singh N.P."/>
            <person name="Lichtenzveig J."/>
            <person name="Gali K.K."/>
            <person name="Rubio J."/>
            <person name="Nadarajan N."/>
            <person name="Dolezel J."/>
            <person name="Bansal K.C."/>
            <person name="Xu X."/>
            <person name="Edwards D."/>
            <person name="Zhang G."/>
            <person name="Kahl G."/>
            <person name="Gil J."/>
            <person name="Singh K.B."/>
            <person name="Datta S.K."/>
            <person name="Jackson S.A."/>
            <person name="Wang J."/>
            <person name="Cook D.R."/>
        </authorList>
    </citation>
    <scope>NUCLEOTIDE SEQUENCE [LARGE SCALE GENOMIC DNA]</scope>
    <source>
        <strain evidence="5">cv. CDC Frontier</strain>
    </source>
</reference>
<evidence type="ECO:0000313" key="5">
    <source>
        <dbReference type="Proteomes" id="UP000087171"/>
    </source>
</evidence>
<dbReference type="RefSeq" id="XP_012569933.1">
    <property type="nucleotide sequence ID" value="XM_012714479.2"/>
</dbReference>
<dbReference type="GO" id="GO:0006355">
    <property type="term" value="P:regulation of DNA-templated transcription"/>
    <property type="evidence" value="ECO:0007669"/>
    <property type="project" value="InterPro"/>
</dbReference>
<keyword evidence="5" id="KW-1185">Reference proteome</keyword>
<sequence length="399" mass="44923">MASFQNAVVLFKQEYIEDELEEEYDEEEDDVVLGEPDEEDDNNNKTEPPPSTSSAITTVILALPNAATTVVDGSPEPKRQHTEEKKSMDDPRKMFQRLWTDEDEIELLQGFLDYNANRGTYHNDTASFYDRIKSKLQLEFNKSQLVEKLRRLKRKYRNAVKKIDSGKEVNFKSPHDQATFEISHKIWNSAAPVGNPVEDDDEINPNTNPNPNSGHTTPVKNEPIIEKKTAQSRKRSRTTASTEEKRELNNSPLLNNDNHNYHKHNHNTNNNNSKNHDVVDGGDKCNGRQNVPGLIEETVKSCLTPVLKELASSSSAMGSPYGFGGRGFGVGGFSMNTMPLGFLNLGSGEKVVDEKWRKQQILELEVYSKRLELVQDEIKVALDELRSSTGTGVRGVSKF</sequence>
<feature type="compositionally biased region" description="Basic and acidic residues" evidence="3">
    <location>
        <begin position="75"/>
        <end position="92"/>
    </location>
</feature>
<gene>
    <name evidence="6" type="primary">LOC101492301</name>
</gene>
<accession>A0A1S3E3B2</accession>
<evidence type="ECO:0000313" key="6">
    <source>
        <dbReference type="RefSeq" id="XP_012569933.1"/>
    </source>
</evidence>
<feature type="compositionally biased region" description="Acidic residues" evidence="3">
    <location>
        <begin position="19"/>
        <end position="41"/>
    </location>
</feature>
<name>A0A1S3E3B2_CICAR</name>
<feature type="region of interest" description="Disordered" evidence="3">
    <location>
        <begin position="19"/>
        <end position="54"/>
    </location>
</feature>
<evidence type="ECO:0000256" key="3">
    <source>
        <dbReference type="SAM" id="MobiDB-lite"/>
    </source>
</evidence>
<protein>
    <submittedName>
        <fullName evidence="6">Probable transcription factor At5g28040</fullName>
    </submittedName>
</protein>
<dbReference type="InterPro" id="IPR053932">
    <property type="entry name" value="GeBP-like_DBD"/>
</dbReference>
<dbReference type="Pfam" id="PF04504">
    <property type="entry name" value="GeBP-like_DBD"/>
    <property type="match status" value="1"/>
</dbReference>
<organism evidence="5 6">
    <name type="scientific">Cicer arietinum</name>
    <name type="common">Chickpea</name>
    <name type="synonym">Garbanzo</name>
    <dbReference type="NCBI Taxonomy" id="3827"/>
    <lineage>
        <taxon>Eukaryota</taxon>
        <taxon>Viridiplantae</taxon>
        <taxon>Streptophyta</taxon>
        <taxon>Embryophyta</taxon>
        <taxon>Tracheophyta</taxon>
        <taxon>Spermatophyta</taxon>
        <taxon>Magnoliopsida</taxon>
        <taxon>eudicotyledons</taxon>
        <taxon>Gunneridae</taxon>
        <taxon>Pentapetalae</taxon>
        <taxon>rosids</taxon>
        <taxon>fabids</taxon>
        <taxon>Fabales</taxon>
        <taxon>Fabaceae</taxon>
        <taxon>Papilionoideae</taxon>
        <taxon>50 kb inversion clade</taxon>
        <taxon>NPAAA clade</taxon>
        <taxon>Hologalegina</taxon>
        <taxon>IRL clade</taxon>
        <taxon>Cicereae</taxon>
        <taxon>Cicer</taxon>
    </lineage>
</organism>
<keyword evidence="2" id="KW-0175">Coiled coil</keyword>
<feature type="compositionally biased region" description="Polar residues" evidence="3">
    <location>
        <begin position="204"/>
        <end position="219"/>
    </location>
</feature>
<dbReference type="PANTHER" id="PTHR31662:SF1">
    <property type="entry name" value="OS01G0249900 PROTEIN"/>
    <property type="match status" value="1"/>
</dbReference>
<feature type="compositionally biased region" description="Low complexity" evidence="3">
    <location>
        <begin position="249"/>
        <end position="258"/>
    </location>
</feature>
<evidence type="ECO:0000259" key="4">
    <source>
        <dbReference type="Pfam" id="PF04504"/>
    </source>
</evidence>